<keyword evidence="2" id="KW-1185">Reference proteome</keyword>
<sequence length="224" mass="24839">MGPPTVETQAWSVADLLTPSTSSWNIDRLNRVLPAYKDDILKLKASKKGAPDKWAWLPSTDGQYSTKAGYHVSQSNEQCPTPSGSSPHPDSFNLQKNIWSIKASQKVKLLMWKIVQQAIPVGSNLTHCNISGNVNCPHCTKIESELHMFFTCPFATQVWDLAPFSIDFVPQLITSTTEGIKTVNQLVCLPPTGVGGGPLAPWILWVLWTSRNKLLFNKKQILPE</sequence>
<organism evidence="2 3">
    <name type="scientific">Camelina sativa</name>
    <name type="common">False flax</name>
    <name type="synonym">Myagrum sativum</name>
    <dbReference type="NCBI Taxonomy" id="90675"/>
    <lineage>
        <taxon>Eukaryota</taxon>
        <taxon>Viridiplantae</taxon>
        <taxon>Streptophyta</taxon>
        <taxon>Embryophyta</taxon>
        <taxon>Tracheophyta</taxon>
        <taxon>Spermatophyta</taxon>
        <taxon>Magnoliopsida</taxon>
        <taxon>eudicotyledons</taxon>
        <taxon>Gunneridae</taxon>
        <taxon>Pentapetalae</taxon>
        <taxon>rosids</taxon>
        <taxon>malvids</taxon>
        <taxon>Brassicales</taxon>
        <taxon>Brassicaceae</taxon>
        <taxon>Camelineae</taxon>
        <taxon>Camelina</taxon>
    </lineage>
</organism>
<evidence type="ECO:0000313" key="3">
    <source>
        <dbReference type="RefSeq" id="XP_010431090.1"/>
    </source>
</evidence>
<evidence type="ECO:0000259" key="1">
    <source>
        <dbReference type="Pfam" id="PF13966"/>
    </source>
</evidence>
<dbReference type="RefSeq" id="XP_010431090.1">
    <property type="nucleotide sequence ID" value="XM_010432788.1"/>
</dbReference>
<feature type="domain" description="Reverse transcriptase zinc-binding" evidence="1">
    <location>
        <begin position="90"/>
        <end position="159"/>
    </location>
</feature>
<proteinExistence type="predicted"/>
<reference evidence="3" key="2">
    <citation type="submission" date="2025-08" db="UniProtKB">
        <authorList>
            <consortium name="RefSeq"/>
        </authorList>
    </citation>
    <scope>IDENTIFICATION</scope>
    <source>
        <tissue evidence="3">Leaf</tissue>
    </source>
</reference>
<reference evidence="2" key="1">
    <citation type="journal article" date="2014" name="Nat. Commun.">
        <title>The emerging biofuel crop Camelina sativa retains a highly undifferentiated hexaploid genome structure.</title>
        <authorList>
            <person name="Kagale S."/>
            <person name="Koh C."/>
            <person name="Nixon J."/>
            <person name="Bollina V."/>
            <person name="Clarke W.E."/>
            <person name="Tuteja R."/>
            <person name="Spillane C."/>
            <person name="Robinson S.J."/>
            <person name="Links M.G."/>
            <person name="Clarke C."/>
            <person name="Higgins E.E."/>
            <person name="Huebert T."/>
            <person name="Sharpe A.G."/>
            <person name="Parkin I.A."/>
        </authorList>
    </citation>
    <scope>NUCLEOTIDE SEQUENCE [LARGE SCALE GENOMIC DNA]</scope>
    <source>
        <strain evidence="2">cv. DH55</strain>
    </source>
</reference>
<dbReference type="Proteomes" id="UP000694864">
    <property type="component" value="Chromosome 9"/>
</dbReference>
<accession>A0ABM0TTF2</accession>
<name>A0ABM0TTF2_CAMSA</name>
<evidence type="ECO:0000313" key="2">
    <source>
        <dbReference type="Proteomes" id="UP000694864"/>
    </source>
</evidence>
<dbReference type="Pfam" id="PF13966">
    <property type="entry name" value="zf-RVT"/>
    <property type="match status" value="1"/>
</dbReference>
<protein>
    <submittedName>
        <fullName evidence="3">Uncharacterized protein LOC104715377</fullName>
    </submittedName>
</protein>
<dbReference type="InterPro" id="IPR026960">
    <property type="entry name" value="RVT-Znf"/>
</dbReference>
<dbReference type="GeneID" id="104715377"/>
<gene>
    <name evidence="3" type="primary">LOC104715377</name>
</gene>